<protein>
    <submittedName>
        <fullName evidence="2">Uncharacterized protein</fullName>
    </submittedName>
</protein>
<evidence type="ECO:0000313" key="2">
    <source>
        <dbReference type="EMBL" id="QHS90910.1"/>
    </source>
</evidence>
<proteinExistence type="predicted"/>
<sequence length="164" mass="20023">MSYIRSIQEEEEEYKEEEKEEEKEKEYNEEEEEKEEDDMYNDAPFEPISPDCKKLVLEVKRTLYNSIIFGPDLQSEEAQSNKLLLKYLKKMMKLYEICEIIENDTVTEEEIQKQLMTFPMKTRNIISQLINWITIFFRKNQYVDTIPYIDYLDIHFRKHPLLQK</sequence>
<accession>A0A6C0BFS4</accession>
<feature type="region of interest" description="Disordered" evidence="1">
    <location>
        <begin position="1"/>
        <end position="43"/>
    </location>
</feature>
<reference evidence="2" key="1">
    <citation type="journal article" date="2020" name="Nature">
        <title>Giant virus diversity and host interactions through global metagenomics.</title>
        <authorList>
            <person name="Schulz F."/>
            <person name="Roux S."/>
            <person name="Paez-Espino D."/>
            <person name="Jungbluth S."/>
            <person name="Walsh D.A."/>
            <person name="Denef V.J."/>
            <person name="McMahon K.D."/>
            <person name="Konstantinidis K.T."/>
            <person name="Eloe-Fadrosh E.A."/>
            <person name="Kyrpides N.C."/>
            <person name="Woyke T."/>
        </authorList>
    </citation>
    <scope>NUCLEOTIDE SEQUENCE</scope>
    <source>
        <strain evidence="2">GVMAG-M-3300013004-44</strain>
    </source>
</reference>
<dbReference type="AlphaFoldDB" id="A0A6C0BFS4"/>
<feature type="compositionally biased region" description="Acidic residues" evidence="1">
    <location>
        <begin position="9"/>
        <end position="40"/>
    </location>
</feature>
<name>A0A6C0BFS4_9ZZZZ</name>
<dbReference type="EMBL" id="MN739154">
    <property type="protein sequence ID" value="QHS90910.1"/>
    <property type="molecule type" value="Genomic_DNA"/>
</dbReference>
<organism evidence="2">
    <name type="scientific">viral metagenome</name>
    <dbReference type="NCBI Taxonomy" id="1070528"/>
    <lineage>
        <taxon>unclassified sequences</taxon>
        <taxon>metagenomes</taxon>
        <taxon>organismal metagenomes</taxon>
    </lineage>
</organism>
<evidence type="ECO:0000256" key="1">
    <source>
        <dbReference type="SAM" id="MobiDB-lite"/>
    </source>
</evidence>